<protein>
    <submittedName>
        <fullName evidence="2">Uncharacterized protein</fullName>
    </submittedName>
</protein>
<dbReference type="SUPFAM" id="SSF64005">
    <property type="entry name" value="Undecaprenyl diphosphate synthase"/>
    <property type="match status" value="1"/>
</dbReference>
<sequence length="35" mass="3964">MIEHIAIIPDGNRRYAKEHGVPTLEGHQRGAEVMH</sequence>
<dbReference type="Gene3D" id="3.40.1180.10">
    <property type="entry name" value="Decaprenyl diphosphate synthase-like"/>
    <property type="match status" value="1"/>
</dbReference>
<dbReference type="InterPro" id="IPR036424">
    <property type="entry name" value="UPP_synth-like_sf"/>
</dbReference>
<dbReference type="GO" id="GO:0016765">
    <property type="term" value="F:transferase activity, transferring alkyl or aryl (other than methyl) groups"/>
    <property type="evidence" value="ECO:0007669"/>
    <property type="project" value="InterPro"/>
</dbReference>
<gene>
    <name evidence="2" type="ORF">S12H4_22102</name>
</gene>
<reference evidence="2" key="1">
    <citation type="journal article" date="2014" name="Front. Microbiol.">
        <title>High frequency of phylogenetically diverse reductive dehalogenase-homologous genes in deep subseafloor sedimentary metagenomes.</title>
        <authorList>
            <person name="Kawai M."/>
            <person name="Futagami T."/>
            <person name="Toyoda A."/>
            <person name="Takaki Y."/>
            <person name="Nishi S."/>
            <person name="Hori S."/>
            <person name="Arai W."/>
            <person name="Tsubouchi T."/>
            <person name="Morono Y."/>
            <person name="Uchiyama I."/>
            <person name="Ito T."/>
            <person name="Fujiyama A."/>
            <person name="Inagaki F."/>
            <person name="Takami H."/>
        </authorList>
    </citation>
    <scope>NUCLEOTIDE SEQUENCE</scope>
    <source>
        <strain evidence="2">Expedition CK06-06</strain>
    </source>
</reference>
<evidence type="ECO:0000313" key="2">
    <source>
        <dbReference type="EMBL" id="GAI73630.1"/>
    </source>
</evidence>
<keyword evidence="1" id="KW-0808">Transferase</keyword>
<comment type="caution">
    <text evidence="2">The sequence shown here is derived from an EMBL/GenBank/DDBJ whole genome shotgun (WGS) entry which is preliminary data.</text>
</comment>
<proteinExistence type="predicted"/>
<dbReference type="EMBL" id="BARW01011466">
    <property type="protein sequence ID" value="GAI73630.1"/>
    <property type="molecule type" value="Genomic_DNA"/>
</dbReference>
<accession>X1SDY7</accession>
<dbReference type="AlphaFoldDB" id="X1SDY7"/>
<organism evidence="2">
    <name type="scientific">marine sediment metagenome</name>
    <dbReference type="NCBI Taxonomy" id="412755"/>
    <lineage>
        <taxon>unclassified sequences</taxon>
        <taxon>metagenomes</taxon>
        <taxon>ecological metagenomes</taxon>
    </lineage>
</organism>
<name>X1SDY7_9ZZZZ</name>
<feature type="non-terminal residue" evidence="2">
    <location>
        <position position="35"/>
    </location>
</feature>
<dbReference type="InterPro" id="IPR001441">
    <property type="entry name" value="UPP_synth-like"/>
</dbReference>
<evidence type="ECO:0000256" key="1">
    <source>
        <dbReference type="ARBA" id="ARBA00022679"/>
    </source>
</evidence>
<dbReference type="Pfam" id="PF01255">
    <property type="entry name" value="Prenyltransf"/>
    <property type="match status" value="1"/>
</dbReference>